<dbReference type="CDD" id="cd02440">
    <property type="entry name" value="AdoMet_MTases"/>
    <property type="match status" value="1"/>
</dbReference>
<dbReference type="SUPFAM" id="SSF53335">
    <property type="entry name" value="S-adenosyl-L-methionine-dependent methyltransferases"/>
    <property type="match status" value="1"/>
</dbReference>
<accession>A0ABT1Y442</accession>
<dbReference type="PANTHER" id="PTHR47739:SF1">
    <property type="entry name" value="TRNA1(VAL) (ADENINE(37)-N6)-METHYLTRANSFERASE"/>
    <property type="match status" value="1"/>
</dbReference>
<name>A0ABT1Y442_9FIRM</name>
<dbReference type="Proteomes" id="UP001524944">
    <property type="component" value="Unassembled WGS sequence"/>
</dbReference>
<dbReference type="PANTHER" id="PTHR47739">
    <property type="entry name" value="TRNA1(VAL) (ADENINE(37)-N6)-METHYLTRANSFERASE"/>
    <property type="match status" value="1"/>
</dbReference>
<dbReference type="Pfam" id="PF05175">
    <property type="entry name" value="MTS"/>
    <property type="match status" value="1"/>
</dbReference>
<evidence type="ECO:0000313" key="3">
    <source>
        <dbReference type="Proteomes" id="UP001524944"/>
    </source>
</evidence>
<protein>
    <submittedName>
        <fullName evidence="2">tRNA1(Val) (Adenine(37)-N6)-methyltransferase</fullName>
    </submittedName>
</protein>
<organism evidence="2 3">
    <name type="scientific">Dehalobacterium formicoaceticum</name>
    <dbReference type="NCBI Taxonomy" id="51515"/>
    <lineage>
        <taxon>Bacteria</taxon>
        <taxon>Bacillati</taxon>
        <taxon>Bacillota</taxon>
        <taxon>Clostridia</taxon>
        <taxon>Eubacteriales</taxon>
        <taxon>Peptococcaceae</taxon>
        <taxon>Dehalobacterium</taxon>
    </lineage>
</organism>
<dbReference type="PROSITE" id="PS00092">
    <property type="entry name" value="N6_MTASE"/>
    <property type="match status" value="1"/>
</dbReference>
<comment type="caution">
    <text evidence="2">The sequence shown here is derived from an EMBL/GenBank/DDBJ whole genome shotgun (WGS) entry which is preliminary data.</text>
</comment>
<proteinExistence type="predicted"/>
<dbReference type="RefSeq" id="WP_257912879.1">
    <property type="nucleotide sequence ID" value="NZ_JANPWE010000002.1"/>
</dbReference>
<dbReference type="InterPro" id="IPR050210">
    <property type="entry name" value="tRNA_Adenine-N(6)_MTase"/>
</dbReference>
<dbReference type="InterPro" id="IPR029063">
    <property type="entry name" value="SAM-dependent_MTases_sf"/>
</dbReference>
<reference evidence="2 3" key="1">
    <citation type="submission" date="2022-08" db="EMBL/GenBank/DDBJ databases">
        <title>Proteogenomics of the novel Dehalobacterium formicoaceticum strain EZ94 highlights a key role of methyltransferases during anaerobic dichloromethane degradation.</title>
        <authorList>
            <person name="Wasmund K."/>
        </authorList>
    </citation>
    <scope>NUCLEOTIDE SEQUENCE [LARGE SCALE GENOMIC DNA]</scope>
    <source>
        <strain evidence="2 3">EZ94</strain>
    </source>
</reference>
<sequence length="252" mass="28144">MGVVSQSEERIDDLLWRNLKIIQNPNWFCFSLDAVLLADFLLLRPGDRVVDLGTGTGVIPLLLAARLRNTSIIGLELKEEVAHMAERSVSLNNLNQQITIKVGDIKEASAQLGKGSFDLVVSNPPYAPMGTGKISLSPVKAAARTEVYCSLKDVIREGAALLNSEGRFALVHRPARLGEIISLMRDYRLEPKRMRFVHPMLGREPNILMIEGIKNGKRDVHILPPLFIYQKTGVYSEEMAAIFQGKILKEEW</sequence>
<evidence type="ECO:0000259" key="1">
    <source>
        <dbReference type="Pfam" id="PF05175"/>
    </source>
</evidence>
<keyword evidence="3" id="KW-1185">Reference proteome</keyword>
<gene>
    <name evidence="2" type="ORF">NVS47_07015</name>
</gene>
<dbReference type="EMBL" id="JANPWE010000002">
    <property type="protein sequence ID" value="MCR6545266.1"/>
    <property type="molecule type" value="Genomic_DNA"/>
</dbReference>
<dbReference type="InterPro" id="IPR002052">
    <property type="entry name" value="DNA_methylase_N6_adenine_CS"/>
</dbReference>
<feature type="domain" description="Methyltransferase small" evidence="1">
    <location>
        <begin position="35"/>
        <end position="127"/>
    </location>
</feature>
<dbReference type="InterPro" id="IPR007848">
    <property type="entry name" value="Small_mtfrase_dom"/>
</dbReference>
<evidence type="ECO:0000313" key="2">
    <source>
        <dbReference type="EMBL" id="MCR6545266.1"/>
    </source>
</evidence>
<dbReference type="Gene3D" id="3.40.50.150">
    <property type="entry name" value="Vaccinia Virus protein VP39"/>
    <property type="match status" value="1"/>
</dbReference>